<sequence length="101" mass="10942">MATTSTSKKQDVADEEDDIFYYIGVKASPFAPECVVFGLSPKEVSAIRSRFPLSPANADILNGVKIKGAPFSVINALAELGYRVICSAGESETLWTLQREN</sequence>
<organism evidence="1 2">
    <name type="scientific">Cardiocondyla obscurior</name>
    <dbReference type="NCBI Taxonomy" id="286306"/>
    <lineage>
        <taxon>Eukaryota</taxon>
        <taxon>Metazoa</taxon>
        <taxon>Ecdysozoa</taxon>
        <taxon>Arthropoda</taxon>
        <taxon>Hexapoda</taxon>
        <taxon>Insecta</taxon>
        <taxon>Pterygota</taxon>
        <taxon>Neoptera</taxon>
        <taxon>Endopterygota</taxon>
        <taxon>Hymenoptera</taxon>
        <taxon>Apocrita</taxon>
        <taxon>Aculeata</taxon>
        <taxon>Formicoidea</taxon>
        <taxon>Formicidae</taxon>
        <taxon>Myrmicinae</taxon>
        <taxon>Cardiocondyla</taxon>
    </lineage>
</organism>
<comment type="caution">
    <text evidence="1">The sequence shown here is derived from an EMBL/GenBank/DDBJ whole genome shotgun (WGS) entry which is preliminary data.</text>
</comment>
<evidence type="ECO:0000313" key="2">
    <source>
        <dbReference type="Proteomes" id="UP001430953"/>
    </source>
</evidence>
<proteinExistence type="predicted"/>
<evidence type="ECO:0000313" key="1">
    <source>
        <dbReference type="EMBL" id="KAL0123618.1"/>
    </source>
</evidence>
<dbReference type="InterPro" id="IPR036717">
    <property type="entry name" value="GFRP_sf"/>
</dbReference>
<dbReference type="EMBL" id="JADYXP020000005">
    <property type="protein sequence ID" value="KAL0123618.1"/>
    <property type="molecule type" value="Genomic_DNA"/>
</dbReference>
<dbReference type="AlphaFoldDB" id="A0AAW2G7W7"/>
<dbReference type="Gene3D" id="3.30.1410.10">
    <property type="entry name" value="GTP cyclohydrolase I feedback regulatory protein GFRP"/>
    <property type="match status" value="1"/>
</dbReference>
<accession>A0AAW2G7W7</accession>
<name>A0AAW2G7W7_9HYME</name>
<dbReference type="Proteomes" id="UP001430953">
    <property type="component" value="Unassembled WGS sequence"/>
</dbReference>
<protein>
    <submittedName>
        <fullName evidence="1">Uncharacterized protein</fullName>
    </submittedName>
</protein>
<reference evidence="1 2" key="1">
    <citation type="submission" date="2023-03" db="EMBL/GenBank/DDBJ databases">
        <title>High recombination rates correlate with genetic variation in Cardiocondyla obscurior ants.</title>
        <authorList>
            <person name="Errbii M."/>
        </authorList>
    </citation>
    <scope>NUCLEOTIDE SEQUENCE [LARGE SCALE GENOMIC DNA]</scope>
    <source>
        <strain evidence="1">Alpha-2009</strain>
        <tissue evidence="1">Whole body</tissue>
    </source>
</reference>
<gene>
    <name evidence="1" type="ORF">PUN28_005853</name>
</gene>
<dbReference type="GO" id="GO:0009890">
    <property type="term" value="P:negative regulation of biosynthetic process"/>
    <property type="evidence" value="ECO:0007669"/>
    <property type="project" value="InterPro"/>
</dbReference>
<keyword evidence="2" id="KW-1185">Reference proteome</keyword>